<dbReference type="InterPro" id="IPR051619">
    <property type="entry name" value="TypeII_TA_RNase_PINc/VapC"/>
</dbReference>
<evidence type="ECO:0000313" key="3">
    <source>
        <dbReference type="EMBL" id="MCQ8119619.1"/>
    </source>
</evidence>
<evidence type="ECO:0000313" key="4">
    <source>
        <dbReference type="Proteomes" id="UP001524570"/>
    </source>
</evidence>
<name>A0ABT1TXY6_9GAMM</name>
<dbReference type="InterPro" id="IPR029060">
    <property type="entry name" value="PIN-like_dom_sf"/>
</dbReference>
<reference evidence="3 4" key="1">
    <citation type="submission" date="2022-07" db="EMBL/GenBank/DDBJ databases">
        <title>Methylomonas rivi sp. nov., Methylomonas rosea sp. nov., Methylomonas aureus sp. nov. and Methylomonas subterranea sp. nov., four novel methanotrophs isolated from a freshwater creek and the deep terrestrial subsurface.</title>
        <authorList>
            <person name="Abin C."/>
            <person name="Sankaranarayanan K."/>
            <person name="Garner C."/>
            <person name="Sindelar R."/>
            <person name="Kotary K."/>
            <person name="Garner R."/>
            <person name="Barclay S."/>
            <person name="Lawson P."/>
            <person name="Krumholz L."/>
        </authorList>
    </citation>
    <scope>NUCLEOTIDE SEQUENCE [LARGE SCALE GENOMIC DNA]</scope>
    <source>
        <strain evidence="3 4">WSC-7</strain>
    </source>
</reference>
<proteinExistence type="predicted"/>
<dbReference type="Gene3D" id="3.40.50.1010">
    <property type="entry name" value="5'-nuclease"/>
    <property type="match status" value="1"/>
</dbReference>
<gene>
    <name evidence="3" type="ORF">NP589_19515</name>
</gene>
<dbReference type="RefSeq" id="WP_256608464.1">
    <property type="nucleotide sequence ID" value="NZ_JANIBL010000080.1"/>
</dbReference>
<sequence length="137" mass="15466">MIVADTNIISYLFLPTNYSEKASQLFQVDPDWAAPELWRSEFRNVLALYLRQNMMSLTQALALQDEAESLMADREFTLPSAAVMNLVAGSTCSAYDCEFVALARQLSLKLVTQDKKLLREFPETAVSLDKFLFQANS</sequence>
<keyword evidence="4" id="KW-1185">Reference proteome</keyword>
<evidence type="ECO:0000259" key="2">
    <source>
        <dbReference type="Pfam" id="PF01850"/>
    </source>
</evidence>
<keyword evidence="1" id="KW-0460">Magnesium</keyword>
<dbReference type="InterPro" id="IPR044153">
    <property type="entry name" value="PIN_Pae0151-like"/>
</dbReference>
<comment type="caution">
    <text evidence="3">The sequence shown here is derived from an EMBL/GenBank/DDBJ whole genome shotgun (WGS) entry which is preliminary data.</text>
</comment>
<dbReference type="PANTHER" id="PTHR35901">
    <property type="entry name" value="RIBONUCLEASE VAPC3"/>
    <property type="match status" value="1"/>
</dbReference>
<dbReference type="PANTHER" id="PTHR35901:SF1">
    <property type="entry name" value="EXONUCLEASE VAPC9"/>
    <property type="match status" value="1"/>
</dbReference>
<dbReference type="CDD" id="cd09873">
    <property type="entry name" value="PIN_Pae0151-like"/>
    <property type="match status" value="1"/>
</dbReference>
<dbReference type="SUPFAM" id="SSF88723">
    <property type="entry name" value="PIN domain-like"/>
    <property type="match status" value="1"/>
</dbReference>
<dbReference type="InterPro" id="IPR002716">
    <property type="entry name" value="PIN_dom"/>
</dbReference>
<dbReference type="Pfam" id="PF01850">
    <property type="entry name" value="PIN"/>
    <property type="match status" value="1"/>
</dbReference>
<dbReference type="Proteomes" id="UP001524570">
    <property type="component" value="Unassembled WGS sequence"/>
</dbReference>
<organism evidence="3 4">
    <name type="scientific">Methylomonas rosea</name>
    <dbReference type="NCBI Taxonomy" id="2952227"/>
    <lineage>
        <taxon>Bacteria</taxon>
        <taxon>Pseudomonadati</taxon>
        <taxon>Pseudomonadota</taxon>
        <taxon>Gammaproteobacteria</taxon>
        <taxon>Methylococcales</taxon>
        <taxon>Methylococcaceae</taxon>
        <taxon>Methylomonas</taxon>
    </lineage>
</organism>
<feature type="domain" description="PIN" evidence="2">
    <location>
        <begin position="2"/>
        <end position="118"/>
    </location>
</feature>
<evidence type="ECO:0000256" key="1">
    <source>
        <dbReference type="ARBA" id="ARBA00022842"/>
    </source>
</evidence>
<dbReference type="EMBL" id="JANIBL010000080">
    <property type="protein sequence ID" value="MCQ8119619.1"/>
    <property type="molecule type" value="Genomic_DNA"/>
</dbReference>
<accession>A0ABT1TXY6</accession>
<protein>
    <submittedName>
        <fullName evidence="3">Type II toxin-antitoxin system VapC family toxin</fullName>
    </submittedName>
</protein>